<dbReference type="Proteomes" id="UP000325558">
    <property type="component" value="Unassembled WGS sequence"/>
</dbReference>
<dbReference type="AlphaFoldDB" id="A0A5N6XP02"/>
<sequence>MEKCVELRTKIFGPDHPSTLSSSRALNKWLQAKDCSRAKTLLIGGGQDTDQYSLNPLGHHHQTVRSSDHSSVEPATEHFKPSSDSAKHQMWLFFDWIFRRS</sequence>
<protein>
    <recommendedName>
        <fullName evidence="3">Kinesin light chain</fullName>
    </recommendedName>
</protein>
<reference evidence="2" key="1">
    <citation type="submission" date="2019-04" db="EMBL/GenBank/DDBJ databases">
        <title>Friends and foes A comparative genomics study of 23 Aspergillus species from section Flavi.</title>
        <authorList>
            <consortium name="DOE Joint Genome Institute"/>
            <person name="Kjaerbolling I."/>
            <person name="Vesth T."/>
            <person name="Frisvad J.C."/>
            <person name="Nybo J.L."/>
            <person name="Theobald S."/>
            <person name="Kildgaard S."/>
            <person name="Isbrandt T."/>
            <person name="Kuo A."/>
            <person name="Sato A."/>
            <person name="Lyhne E.K."/>
            <person name="Kogle M.E."/>
            <person name="Wiebenga A."/>
            <person name="Kun R.S."/>
            <person name="Lubbers R.J."/>
            <person name="Makela M.R."/>
            <person name="Barry K."/>
            <person name="Chovatia M."/>
            <person name="Clum A."/>
            <person name="Daum C."/>
            <person name="Haridas S."/>
            <person name="He G."/>
            <person name="LaButti K."/>
            <person name="Lipzen A."/>
            <person name="Mondo S."/>
            <person name="Riley R."/>
            <person name="Salamov A."/>
            <person name="Simmons B.A."/>
            <person name="Magnuson J.K."/>
            <person name="Henrissat B."/>
            <person name="Mortensen U.H."/>
            <person name="Larsen T.O."/>
            <person name="Devries R.P."/>
            <person name="Grigoriev I.V."/>
            <person name="Machida M."/>
            <person name="Baker S.E."/>
            <person name="Andersen M.R."/>
        </authorList>
    </citation>
    <scope>NUCLEOTIDE SEQUENCE</scope>
    <source>
        <strain evidence="2">CBS 117612</strain>
    </source>
</reference>
<dbReference type="OrthoDB" id="5986190at2759"/>
<accession>A0A5N6XP02</accession>
<evidence type="ECO:0008006" key="3">
    <source>
        <dbReference type="Google" id="ProtNLM"/>
    </source>
</evidence>
<evidence type="ECO:0000256" key="1">
    <source>
        <dbReference type="SAM" id="MobiDB-lite"/>
    </source>
</evidence>
<evidence type="ECO:0000313" key="2">
    <source>
        <dbReference type="EMBL" id="KAE8334433.1"/>
    </source>
</evidence>
<organism evidence="2">
    <name type="scientific">Aspergillus arachidicola</name>
    <dbReference type="NCBI Taxonomy" id="656916"/>
    <lineage>
        <taxon>Eukaryota</taxon>
        <taxon>Fungi</taxon>
        <taxon>Dikarya</taxon>
        <taxon>Ascomycota</taxon>
        <taxon>Pezizomycotina</taxon>
        <taxon>Eurotiomycetes</taxon>
        <taxon>Eurotiomycetidae</taxon>
        <taxon>Eurotiales</taxon>
        <taxon>Aspergillaceae</taxon>
        <taxon>Aspergillus</taxon>
        <taxon>Aspergillus subgen. Circumdati</taxon>
    </lineage>
</organism>
<dbReference type="EMBL" id="ML737278">
    <property type="protein sequence ID" value="KAE8334433.1"/>
    <property type="molecule type" value="Genomic_DNA"/>
</dbReference>
<gene>
    <name evidence="2" type="ORF">BDV24DRAFT_145859</name>
</gene>
<name>A0A5N6XP02_9EURO</name>
<feature type="region of interest" description="Disordered" evidence="1">
    <location>
        <begin position="58"/>
        <end position="85"/>
    </location>
</feature>
<feature type="compositionally biased region" description="Basic and acidic residues" evidence="1">
    <location>
        <begin position="66"/>
        <end position="85"/>
    </location>
</feature>
<proteinExistence type="predicted"/>